<organism evidence="1 2">
    <name type="scientific">Paenibacillus alvei</name>
    <name type="common">Bacillus alvei</name>
    <dbReference type="NCBI Taxonomy" id="44250"/>
    <lineage>
        <taxon>Bacteria</taxon>
        <taxon>Bacillati</taxon>
        <taxon>Bacillota</taxon>
        <taxon>Bacilli</taxon>
        <taxon>Bacillales</taxon>
        <taxon>Paenibacillaceae</taxon>
        <taxon>Paenibacillus</taxon>
    </lineage>
</organism>
<dbReference type="EMBL" id="JAMDNP010000002">
    <property type="protein sequence ID" value="MCY9759139.1"/>
    <property type="molecule type" value="Genomic_DNA"/>
</dbReference>
<proteinExistence type="predicted"/>
<comment type="caution">
    <text evidence="1">The sequence shown here is derived from an EMBL/GenBank/DDBJ whole genome shotgun (WGS) entry which is preliminary data.</text>
</comment>
<evidence type="ECO:0000313" key="1">
    <source>
        <dbReference type="EMBL" id="MCY9759139.1"/>
    </source>
</evidence>
<accession>A0ABT4GR38</accession>
<name>A0ABT4GR38_PAEAL</name>
<reference evidence="1 2" key="1">
    <citation type="submission" date="2022-05" db="EMBL/GenBank/DDBJ databases">
        <title>Genome Sequencing of Bee-Associated Microbes.</title>
        <authorList>
            <person name="Dunlap C."/>
        </authorList>
    </citation>
    <scope>NUCLEOTIDE SEQUENCE [LARGE SCALE GENOMIC DNA]</scope>
    <source>
        <strain evidence="1 2">NRRL B-04010</strain>
    </source>
</reference>
<gene>
    <name evidence="1" type="ORF">M5X12_00990</name>
</gene>
<dbReference type="Proteomes" id="UP001527181">
    <property type="component" value="Unassembled WGS sequence"/>
</dbReference>
<protein>
    <submittedName>
        <fullName evidence="1">Uncharacterized protein</fullName>
    </submittedName>
</protein>
<evidence type="ECO:0000313" key="2">
    <source>
        <dbReference type="Proteomes" id="UP001527181"/>
    </source>
</evidence>
<keyword evidence="2" id="KW-1185">Reference proteome</keyword>
<dbReference type="RefSeq" id="WP_268598305.1">
    <property type="nucleotide sequence ID" value="NZ_JAMDNL010000064.1"/>
</dbReference>
<sequence>MSNEITSLLKKFDIPTLSQDTKGKTILKQLGNILLFTDYTCVLLSEYDFIHDHDDISLKAYLDVWSKHLPENVLKLKESINWIDRTDLLRVIEGLPDNTDYQDIIKYITENHQQSKQRMS</sequence>